<dbReference type="SMART" id="SM00470">
    <property type="entry name" value="ParB"/>
    <property type="match status" value="1"/>
</dbReference>
<dbReference type="AlphaFoldDB" id="W0FHP6"/>
<dbReference type="InterPro" id="IPR036086">
    <property type="entry name" value="ParB/Sulfiredoxin_sf"/>
</dbReference>
<dbReference type="EMBL" id="KC246789">
    <property type="protein sequence ID" value="AHF24266.1"/>
    <property type="molecule type" value="Genomic_DNA"/>
</dbReference>
<dbReference type="SUPFAM" id="SSF110849">
    <property type="entry name" value="ParB/Sulfiredoxin"/>
    <property type="match status" value="1"/>
</dbReference>
<proteinExistence type="predicted"/>
<evidence type="ECO:0000313" key="2">
    <source>
        <dbReference type="EMBL" id="AHF24266.1"/>
    </source>
</evidence>
<name>W0FHP6_9BACT</name>
<dbReference type="PANTHER" id="PTHR33375:SF1">
    <property type="entry name" value="CHROMOSOME-PARTITIONING PROTEIN PARB-RELATED"/>
    <property type="match status" value="1"/>
</dbReference>
<reference evidence="2" key="1">
    <citation type="journal article" date="2013" name="PLoS ONE">
        <title>Metagenomic insights into the carbohydrate-active enzymes carried by the microorganisms adhering to solid digesta in the rumen of cows.</title>
        <authorList>
            <person name="Wang L."/>
            <person name="Hatem A."/>
            <person name="Catalyurek U.V."/>
            <person name="Morrison M."/>
            <person name="Yu Z."/>
        </authorList>
    </citation>
    <scope>NUCLEOTIDE SEQUENCE</scope>
</reference>
<accession>W0FHP6</accession>
<dbReference type="GO" id="GO:0007059">
    <property type="term" value="P:chromosome segregation"/>
    <property type="evidence" value="ECO:0007669"/>
    <property type="project" value="TreeGrafter"/>
</dbReference>
<dbReference type="InterPro" id="IPR050336">
    <property type="entry name" value="Chromosome_partition/occlusion"/>
</dbReference>
<feature type="domain" description="ParB-like N-terminal" evidence="1">
    <location>
        <begin position="4"/>
        <end position="96"/>
    </location>
</feature>
<protein>
    <recommendedName>
        <fullName evidence="1">ParB-like N-terminal domain-containing protein</fullName>
    </recommendedName>
</protein>
<dbReference type="GO" id="GO:0005694">
    <property type="term" value="C:chromosome"/>
    <property type="evidence" value="ECO:0007669"/>
    <property type="project" value="TreeGrafter"/>
</dbReference>
<evidence type="ECO:0000259" key="1">
    <source>
        <dbReference type="SMART" id="SM00470"/>
    </source>
</evidence>
<dbReference type="Gene3D" id="3.90.1530.10">
    <property type="entry name" value="Conserved hypothetical protein from pyrococcus furiosus pfu- 392566-001, ParB domain"/>
    <property type="match status" value="1"/>
</dbReference>
<organism evidence="2">
    <name type="scientific">uncultured bacterium Contig1770</name>
    <dbReference type="NCBI Taxonomy" id="1393510"/>
    <lineage>
        <taxon>Bacteria</taxon>
        <taxon>environmental samples</taxon>
    </lineage>
</organism>
<dbReference type="Pfam" id="PF02195">
    <property type="entry name" value="ParB_N"/>
    <property type="match status" value="1"/>
</dbReference>
<sequence length="427" mass="46274">MQIRNVRLEAIVADENNPRQDFGDLDALAASFAGNGGQPWNPPIVVADGSIFRIVDGERRIRAMRSLGEGAPEEVACVVCEGMDERDAAVAMVATDDKRRLTDEEKSRGTQQMLLLGVDDDVIDAAAHLAPGSARRARRGRSVAGDAGDQMTFDRLFAIGELADEGEEEAMAAVLEADDGEWRHVLYDKKQEISWRKSREAILAELAKVGVEPVDEIPDGYTFEAVISEYVNPATVVPKLSLPEGSVCHASHGGLVTVYVPSAEPSPVDPEEQARIVAIEEGVQALKSVDDQLGDWLYAALLSGRVLPNVSEWALDAALGVESYRAPHFVERASEDEKALPVHHPYDHLGGLPLAIVIGRKPYLPNDSALRNVLRGERVASEWVRDTCEKWAMAYSACNLDGFEAPAGAVDALDKLLAFVDGEDGDE</sequence>
<dbReference type="InterPro" id="IPR003115">
    <property type="entry name" value="ParB_N"/>
</dbReference>
<dbReference type="PANTHER" id="PTHR33375">
    <property type="entry name" value="CHROMOSOME-PARTITIONING PROTEIN PARB-RELATED"/>
    <property type="match status" value="1"/>
</dbReference>